<dbReference type="Pfam" id="PF18477">
    <property type="entry name" value="PIN_9"/>
    <property type="match status" value="1"/>
</dbReference>
<gene>
    <name evidence="2" type="ORF">GCM10009037_09890</name>
</gene>
<dbReference type="EMBL" id="BMPF01000001">
    <property type="protein sequence ID" value="GGL28263.1"/>
    <property type="molecule type" value="Genomic_DNA"/>
</dbReference>
<keyword evidence="3" id="KW-1185">Reference proteome</keyword>
<dbReference type="OrthoDB" id="15280at2157"/>
<dbReference type="SUPFAM" id="SSF88723">
    <property type="entry name" value="PIN domain-like"/>
    <property type="match status" value="1"/>
</dbReference>
<name>A0A830FAU6_9EURY</name>
<dbReference type="InterPro" id="IPR029060">
    <property type="entry name" value="PIN-like_dom_sf"/>
</dbReference>
<protein>
    <recommendedName>
        <fullName evidence="1">VapC9 PIN-like domain-containing protein</fullName>
    </recommendedName>
</protein>
<dbReference type="Proteomes" id="UP000628840">
    <property type="component" value="Unassembled WGS sequence"/>
</dbReference>
<dbReference type="CDD" id="cd09879">
    <property type="entry name" value="PIN_VapC_AF0591-like"/>
    <property type="match status" value="1"/>
</dbReference>
<accession>A0A830FAU6</accession>
<sequence length="127" mass="13269">MSERVAVDANALMMPVEVGVRVFDELDRVCGDYDAVVPDVVRAELATLSDGAGEEATAASVGADLAARCDTQETDGQYADDALVALAESGAVDAVCTNDGPLRERVLAAGVPVIHLRGRNQLTRTQP</sequence>
<evidence type="ECO:0000313" key="2">
    <source>
        <dbReference type="EMBL" id="GGL28263.1"/>
    </source>
</evidence>
<evidence type="ECO:0000259" key="1">
    <source>
        <dbReference type="Pfam" id="PF18477"/>
    </source>
</evidence>
<comment type="caution">
    <text evidence="2">The sequence shown here is derived from an EMBL/GenBank/DDBJ whole genome shotgun (WGS) entry which is preliminary data.</text>
</comment>
<proteinExistence type="predicted"/>
<organism evidence="2 3">
    <name type="scientific">Halarchaeum grantii</name>
    <dbReference type="NCBI Taxonomy" id="1193105"/>
    <lineage>
        <taxon>Archaea</taxon>
        <taxon>Methanobacteriati</taxon>
        <taxon>Methanobacteriota</taxon>
        <taxon>Stenosarchaea group</taxon>
        <taxon>Halobacteria</taxon>
        <taxon>Halobacteriales</taxon>
        <taxon>Halobacteriaceae</taxon>
    </lineage>
</organism>
<reference evidence="2 3" key="1">
    <citation type="journal article" date="2019" name="Int. J. Syst. Evol. Microbiol.">
        <title>The Global Catalogue of Microorganisms (GCM) 10K type strain sequencing project: providing services to taxonomists for standard genome sequencing and annotation.</title>
        <authorList>
            <consortium name="The Broad Institute Genomics Platform"/>
            <consortium name="The Broad Institute Genome Sequencing Center for Infectious Disease"/>
            <person name="Wu L."/>
            <person name="Ma J."/>
        </authorList>
    </citation>
    <scope>NUCLEOTIDE SEQUENCE [LARGE SCALE GENOMIC DNA]</scope>
    <source>
        <strain evidence="2 3">JCM 19585</strain>
    </source>
</reference>
<dbReference type="InterPro" id="IPR041120">
    <property type="entry name" value="PIN_9"/>
</dbReference>
<dbReference type="RefSeq" id="WP_188879837.1">
    <property type="nucleotide sequence ID" value="NZ_BMPF01000001.1"/>
</dbReference>
<evidence type="ECO:0000313" key="3">
    <source>
        <dbReference type="Proteomes" id="UP000628840"/>
    </source>
</evidence>
<dbReference type="Gene3D" id="3.40.50.1010">
    <property type="entry name" value="5'-nuclease"/>
    <property type="match status" value="1"/>
</dbReference>
<feature type="domain" description="VapC9 PIN-like" evidence="1">
    <location>
        <begin position="5"/>
        <end position="119"/>
    </location>
</feature>
<dbReference type="AlphaFoldDB" id="A0A830FAU6"/>